<gene>
    <name evidence="1" type="ORF">Cgig2_023541</name>
</gene>
<reference evidence="1" key="1">
    <citation type="submission" date="2022-04" db="EMBL/GenBank/DDBJ databases">
        <title>Carnegiea gigantea Genome sequencing and assembly v2.</title>
        <authorList>
            <person name="Copetti D."/>
            <person name="Sanderson M.J."/>
            <person name="Burquez A."/>
            <person name="Wojciechowski M.F."/>
        </authorList>
    </citation>
    <scope>NUCLEOTIDE SEQUENCE</scope>
    <source>
        <strain evidence="1">SGP5-SGP5p</strain>
        <tissue evidence="1">Aerial part</tissue>
    </source>
</reference>
<accession>A0A9Q1JTV5</accession>
<comment type="caution">
    <text evidence="1">The sequence shown here is derived from an EMBL/GenBank/DDBJ whole genome shotgun (WGS) entry which is preliminary data.</text>
</comment>
<keyword evidence="2" id="KW-1185">Reference proteome</keyword>
<protein>
    <submittedName>
        <fullName evidence="1">Uncharacterized protein</fullName>
    </submittedName>
</protein>
<evidence type="ECO:0000313" key="2">
    <source>
        <dbReference type="Proteomes" id="UP001153076"/>
    </source>
</evidence>
<proteinExistence type="predicted"/>
<dbReference type="AlphaFoldDB" id="A0A9Q1JTV5"/>
<dbReference type="EMBL" id="JAKOGI010000746">
    <property type="protein sequence ID" value="KAJ8430863.1"/>
    <property type="molecule type" value="Genomic_DNA"/>
</dbReference>
<sequence length="156" mass="18055">MGDNGVYFMSLVKFVKITLNHSILETIFRPKFTDSAPSKLTQKATKVEIYKCQNRTPRNHTLFLEPRLLHYVFVRKTVSCSQYQLFLPTPLKPFSSTKQPLELGSICLSLILKKPLLLKSNSLRILESLREDHAKLRIKWISCNLKWGCLAENEMT</sequence>
<organism evidence="1 2">
    <name type="scientific">Carnegiea gigantea</name>
    <dbReference type="NCBI Taxonomy" id="171969"/>
    <lineage>
        <taxon>Eukaryota</taxon>
        <taxon>Viridiplantae</taxon>
        <taxon>Streptophyta</taxon>
        <taxon>Embryophyta</taxon>
        <taxon>Tracheophyta</taxon>
        <taxon>Spermatophyta</taxon>
        <taxon>Magnoliopsida</taxon>
        <taxon>eudicotyledons</taxon>
        <taxon>Gunneridae</taxon>
        <taxon>Pentapetalae</taxon>
        <taxon>Caryophyllales</taxon>
        <taxon>Cactineae</taxon>
        <taxon>Cactaceae</taxon>
        <taxon>Cactoideae</taxon>
        <taxon>Echinocereeae</taxon>
        <taxon>Carnegiea</taxon>
    </lineage>
</organism>
<dbReference type="Proteomes" id="UP001153076">
    <property type="component" value="Unassembled WGS sequence"/>
</dbReference>
<evidence type="ECO:0000313" key="1">
    <source>
        <dbReference type="EMBL" id="KAJ8430863.1"/>
    </source>
</evidence>
<name>A0A9Q1JTV5_9CARY</name>